<organism evidence="1 2">
    <name type="scientific">Mycena rosella</name>
    <name type="common">Pink bonnet</name>
    <name type="synonym">Agaricus rosellus</name>
    <dbReference type="NCBI Taxonomy" id="1033263"/>
    <lineage>
        <taxon>Eukaryota</taxon>
        <taxon>Fungi</taxon>
        <taxon>Dikarya</taxon>
        <taxon>Basidiomycota</taxon>
        <taxon>Agaricomycotina</taxon>
        <taxon>Agaricomycetes</taxon>
        <taxon>Agaricomycetidae</taxon>
        <taxon>Agaricales</taxon>
        <taxon>Marasmiineae</taxon>
        <taxon>Mycenaceae</taxon>
        <taxon>Mycena</taxon>
    </lineage>
</organism>
<evidence type="ECO:0000313" key="2">
    <source>
        <dbReference type="Proteomes" id="UP001221757"/>
    </source>
</evidence>
<reference evidence="1" key="1">
    <citation type="submission" date="2023-03" db="EMBL/GenBank/DDBJ databases">
        <title>Massive genome expansion in bonnet fungi (Mycena s.s.) driven by repeated elements and novel gene families across ecological guilds.</title>
        <authorList>
            <consortium name="Lawrence Berkeley National Laboratory"/>
            <person name="Harder C.B."/>
            <person name="Miyauchi S."/>
            <person name="Viragh M."/>
            <person name="Kuo A."/>
            <person name="Thoen E."/>
            <person name="Andreopoulos B."/>
            <person name="Lu D."/>
            <person name="Skrede I."/>
            <person name="Drula E."/>
            <person name="Henrissat B."/>
            <person name="Morin E."/>
            <person name="Kohler A."/>
            <person name="Barry K."/>
            <person name="LaButti K."/>
            <person name="Morin E."/>
            <person name="Salamov A."/>
            <person name="Lipzen A."/>
            <person name="Mereny Z."/>
            <person name="Hegedus B."/>
            <person name="Baldrian P."/>
            <person name="Stursova M."/>
            <person name="Weitz H."/>
            <person name="Taylor A."/>
            <person name="Grigoriev I.V."/>
            <person name="Nagy L.G."/>
            <person name="Martin F."/>
            <person name="Kauserud H."/>
        </authorList>
    </citation>
    <scope>NUCLEOTIDE SEQUENCE</scope>
    <source>
        <strain evidence="1">CBHHK067</strain>
    </source>
</reference>
<evidence type="ECO:0000313" key="1">
    <source>
        <dbReference type="EMBL" id="KAJ7685840.1"/>
    </source>
</evidence>
<comment type="caution">
    <text evidence="1">The sequence shown here is derived from an EMBL/GenBank/DDBJ whole genome shotgun (WGS) entry which is preliminary data.</text>
</comment>
<sequence>MISFSDTGADGVVVYHIFPLQSTGLLQIYSTNRRSTTKRHSEQLFMTQPDGVGLSILLRIGKSSFKLGWLNAMRLNTPHYYTMSQRPDGVLPIIPRLSGPRLSEEQLFTQRLAEADATTQEAMTVSLEGTYQFKKLVRPTLEGHERTKKLWALFVKNHREKDTLPAIVIGAQLPSWDITKEFVRWLGIALKGRLERYVVKSTVEGGSPIAFA</sequence>
<keyword evidence="2" id="KW-1185">Reference proteome</keyword>
<protein>
    <submittedName>
        <fullName evidence="1">Uncharacterized protein</fullName>
    </submittedName>
</protein>
<proteinExistence type="predicted"/>
<name>A0AAD7D992_MYCRO</name>
<gene>
    <name evidence="1" type="ORF">B0H17DRAFT_1137322</name>
</gene>
<dbReference type="AlphaFoldDB" id="A0AAD7D992"/>
<accession>A0AAD7D992</accession>
<dbReference type="EMBL" id="JARKIE010000102">
    <property type="protein sequence ID" value="KAJ7685840.1"/>
    <property type="molecule type" value="Genomic_DNA"/>
</dbReference>
<dbReference type="Proteomes" id="UP001221757">
    <property type="component" value="Unassembled WGS sequence"/>
</dbReference>